<gene>
    <name evidence="3" type="ORF">GPM918_LOCUS28266</name>
    <name evidence="2" type="ORF">OVA965_LOCUS16818</name>
    <name evidence="5" type="ORF">SRO942_LOCUS28750</name>
    <name evidence="4" type="ORF">TMI583_LOCUS16822</name>
</gene>
<reference evidence="3" key="1">
    <citation type="submission" date="2021-02" db="EMBL/GenBank/DDBJ databases">
        <authorList>
            <person name="Nowell W R."/>
        </authorList>
    </citation>
    <scope>NUCLEOTIDE SEQUENCE</scope>
</reference>
<dbReference type="Proteomes" id="UP000677228">
    <property type="component" value="Unassembled WGS sequence"/>
</dbReference>
<evidence type="ECO:0000313" key="4">
    <source>
        <dbReference type="EMBL" id="CAF3815478.1"/>
    </source>
</evidence>
<evidence type="ECO:0000313" key="2">
    <source>
        <dbReference type="EMBL" id="CAF1047863.1"/>
    </source>
</evidence>
<dbReference type="EMBL" id="CAJOBA010007899">
    <property type="protein sequence ID" value="CAF3815478.1"/>
    <property type="molecule type" value="Genomic_DNA"/>
</dbReference>
<protein>
    <submittedName>
        <fullName evidence="3">Uncharacterized protein</fullName>
    </submittedName>
</protein>
<sequence>MDEAVTGQKSIRRDLREVDFSKLDEVRGDDEAGSLRGDPRKGAKDSPSPTS</sequence>
<evidence type="ECO:0000313" key="6">
    <source>
        <dbReference type="Proteomes" id="UP000663829"/>
    </source>
</evidence>
<feature type="region of interest" description="Disordered" evidence="1">
    <location>
        <begin position="1"/>
        <end position="51"/>
    </location>
</feature>
<dbReference type="Proteomes" id="UP000682733">
    <property type="component" value="Unassembled WGS sequence"/>
</dbReference>
<evidence type="ECO:0000256" key="1">
    <source>
        <dbReference type="SAM" id="MobiDB-lite"/>
    </source>
</evidence>
<organism evidence="3 6">
    <name type="scientific">Didymodactylos carnosus</name>
    <dbReference type="NCBI Taxonomy" id="1234261"/>
    <lineage>
        <taxon>Eukaryota</taxon>
        <taxon>Metazoa</taxon>
        <taxon>Spiralia</taxon>
        <taxon>Gnathifera</taxon>
        <taxon>Rotifera</taxon>
        <taxon>Eurotatoria</taxon>
        <taxon>Bdelloidea</taxon>
        <taxon>Philodinida</taxon>
        <taxon>Philodinidae</taxon>
        <taxon>Didymodactylos</taxon>
    </lineage>
</organism>
<name>A0A815D2M0_9BILA</name>
<dbReference type="EMBL" id="CAJOBC010034948">
    <property type="protein sequence ID" value="CAF4110076.1"/>
    <property type="molecule type" value="Genomic_DNA"/>
</dbReference>
<dbReference type="Proteomes" id="UP000663829">
    <property type="component" value="Unassembled WGS sequence"/>
</dbReference>
<evidence type="ECO:0000313" key="5">
    <source>
        <dbReference type="EMBL" id="CAF4110076.1"/>
    </source>
</evidence>
<feature type="non-terminal residue" evidence="3">
    <location>
        <position position="51"/>
    </location>
</feature>
<evidence type="ECO:0000313" key="3">
    <source>
        <dbReference type="EMBL" id="CAF1295763.1"/>
    </source>
</evidence>
<dbReference type="Proteomes" id="UP000681722">
    <property type="component" value="Unassembled WGS sequence"/>
</dbReference>
<dbReference type="EMBL" id="CAJNOK010007889">
    <property type="protein sequence ID" value="CAF1047863.1"/>
    <property type="molecule type" value="Genomic_DNA"/>
</dbReference>
<feature type="compositionally biased region" description="Basic and acidic residues" evidence="1">
    <location>
        <begin position="11"/>
        <end position="30"/>
    </location>
</feature>
<accession>A0A815D2M0</accession>
<comment type="caution">
    <text evidence="3">The sequence shown here is derived from an EMBL/GenBank/DDBJ whole genome shotgun (WGS) entry which is preliminary data.</text>
</comment>
<dbReference type="EMBL" id="CAJNOQ010012258">
    <property type="protein sequence ID" value="CAF1295763.1"/>
    <property type="molecule type" value="Genomic_DNA"/>
</dbReference>
<keyword evidence="6" id="KW-1185">Reference proteome</keyword>
<dbReference type="AlphaFoldDB" id="A0A815D2M0"/>
<proteinExistence type="predicted"/>